<gene>
    <name evidence="2" type="ORF">EYB31_29690</name>
</gene>
<reference evidence="2 3" key="1">
    <citation type="submission" date="2019-02" db="EMBL/GenBank/DDBJ databases">
        <title>Paenibacillus sp. nov., isolated from surface-sterilized tissue of Thalictrum simplex L.</title>
        <authorList>
            <person name="Tuo L."/>
        </authorList>
    </citation>
    <scope>NUCLEOTIDE SEQUENCE [LARGE SCALE GENOMIC DNA]</scope>
    <source>
        <strain evidence="2 3">N2SHLJ1</strain>
    </source>
</reference>
<dbReference type="EMBL" id="SIRE01000025">
    <property type="protein sequence ID" value="TBL71554.1"/>
    <property type="molecule type" value="Genomic_DNA"/>
</dbReference>
<keyword evidence="3" id="KW-1185">Reference proteome</keyword>
<dbReference type="Gene3D" id="3.40.1360.10">
    <property type="match status" value="1"/>
</dbReference>
<protein>
    <submittedName>
        <fullName evidence="2">DNA primase</fullName>
    </submittedName>
</protein>
<name>A0A4Q9DGZ2_9BACL</name>
<evidence type="ECO:0000259" key="1">
    <source>
        <dbReference type="PROSITE" id="PS50880"/>
    </source>
</evidence>
<proteinExistence type="predicted"/>
<dbReference type="Pfam" id="PF01751">
    <property type="entry name" value="Toprim"/>
    <property type="match status" value="1"/>
</dbReference>
<comment type="caution">
    <text evidence="2">The sequence shown here is derived from an EMBL/GenBank/DDBJ whole genome shotgun (WGS) entry which is preliminary data.</text>
</comment>
<dbReference type="SMART" id="SM00493">
    <property type="entry name" value="TOPRIM"/>
    <property type="match status" value="1"/>
</dbReference>
<dbReference type="PROSITE" id="PS50880">
    <property type="entry name" value="TOPRIM"/>
    <property type="match status" value="1"/>
</dbReference>
<dbReference type="RefSeq" id="WP_131017195.1">
    <property type="nucleotide sequence ID" value="NZ_SIRE01000025.1"/>
</dbReference>
<dbReference type="GO" id="GO:0043822">
    <property type="term" value="F:ribonuclease M5 activity"/>
    <property type="evidence" value="ECO:0007669"/>
    <property type="project" value="TreeGrafter"/>
</dbReference>
<dbReference type="OrthoDB" id="2417742at2"/>
<dbReference type="PANTHER" id="PTHR39156:SF2">
    <property type="entry name" value="DNA PRIMASE (BACTERIAL TYPE) AND SMALL PRIMASE-LIKE PROTEINS"/>
    <property type="match status" value="1"/>
</dbReference>
<dbReference type="InterPro" id="IPR006171">
    <property type="entry name" value="TOPRIM_dom"/>
</dbReference>
<dbReference type="AlphaFoldDB" id="A0A4Q9DGZ2"/>
<dbReference type="SUPFAM" id="SSF110455">
    <property type="entry name" value="Toprim domain"/>
    <property type="match status" value="1"/>
</dbReference>
<feature type="domain" description="Toprim" evidence="1">
    <location>
        <begin position="2"/>
        <end position="86"/>
    </location>
</feature>
<organism evidence="2 3">
    <name type="scientific">Paenibacillus thalictri</name>
    <dbReference type="NCBI Taxonomy" id="2527873"/>
    <lineage>
        <taxon>Bacteria</taxon>
        <taxon>Bacillati</taxon>
        <taxon>Bacillota</taxon>
        <taxon>Bacilli</taxon>
        <taxon>Bacillales</taxon>
        <taxon>Paenibacillaceae</taxon>
        <taxon>Paenibacillus</taxon>
    </lineage>
</organism>
<accession>A0A4Q9DGZ2</accession>
<evidence type="ECO:0000313" key="3">
    <source>
        <dbReference type="Proteomes" id="UP000293142"/>
    </source>
</evidence>
<dbReference type="PANTHER" id="PTHR39156">
    <property type="entry name" value="RIBONUCLEASE M5"/>
    <property type="match status" value="1"/>
</dbReference>
<dbReference type="GO" id="GO:0006364">
    <property type="term" value="P:rRNA processing"/>
    <property type="evidence" value="ECO:0007669"/>
    <property type="project" value="TreeGrafter"/>
</dbReference>
<dbReference type="Proteomes" id="UP000293142">
    <property type="component" value="Unassembled WGS sequence"/>
</dbReference>
<sequence length="127" mass="14235">MSIAIIVEGKNDKSRLRRLLTSDVLILCTFGSLNTDKLEALKKKAGDRQIYLFTDNDASGKKIRGILRDTFPDAEQIYTRRGYAGVEGTPDEYIVLQLEKAGLDEFIVYPEEDPAIASHPHIPTPRT</sequence>
<evidence type="ECO:0000313" key="2">
    <source>
        <dbReference type="EMBL" id="TBL71554.1"/>
    </source>
</evidence>